<evidence type="ECO:0000256" key="1">
    <source>
        <dbReference type="SAM" id="Phobius"/>
    </source>
</evidence>
<keyword evidence="1" id="KW-1133">Transmembrane helix</keyword>
<dbReference type="Proteomes" id="UP000324832">
    <property type="component" value="Unassembled WGS sequence"/>
</dbReference>
<organism evidence="2 3">
    <name type="scientific">Leptidea sinapis</name>
    <dbReference type="NCBI Taxonomy" id="189913"/>
    <lineage>
        <taxon>Eukaryota</taxon>
        <taxon>Metazoa</taxon>
        <taxon>Ecdysozoa</taxon>
        <taxon>Arthropoda</taxon>
        <taxon>Hexapoda</taxon>
        <taxon>Insecta</taxon>
        <taxon>Pterygota</taxon>
        <taxon>Neoptera</taxon>
        <taxon>Endopterygota</taxon>
        <taxon>Lepidoptera</taxon>
        <taxon>Glossata</taxon>
        <taxon>Ditrysia</taxon>
        <taxon>Papilionoidea</taxon>
        <taxon>Pieridae</taxon>
        <taxon>Dismorphiinae</taxon>
        <taxon>Leptidea</taxon>
    </lineage>
</organism>
<sequence length="74" mass="8566">MYSWLKSNYWIPNISLLVATLLLQLTFRDFILVILNPPCRRLVSMVLVVLDVLCSVPLLRKEPKLLPLMILSLD</sequence>
<dbReference type="EMBL" id="FZQP02001560">
    <property type="protein sequence ID" value="VVC93245.1"/>
    <property type="molecule type" value="Genomic_DNA"/>
</dbReference>
<keyword evidence="1" id="KW-0812">Transmembrane</keyword>
<keyword evidence="3" id="KW-1185">Reference proteome</keyword>
<dbReference type="AlphaFoldDB" id="A0A5E4Q4R4"/>
<name>A0A5E4Q4R4_9NEOP</name>
<gene>
    <name evidence="2" type="ORF">LSINAPIS_LOCUS5476</name>
</gene>
<evidence type="ECO:0000313" key="2">
    <source>
        <dbReference type="EMBL" id="VVC93245.1"/>
    </source>
</evidence>
<protein>
    <submittedName>
        <fullName evidence="2">Uncharacterized protein</fullName>
    </submittedName>
</protein>
<proteinExistence type="predicted"/>
<keyword evidence="1" id="KW-0472">Membrane</keyword>
<feature type="transmembrane region" description="Helical" evidence="1">
    <location>
        <begin position="14"/>
        <end position="35"/>
    </location>
</feature>
<evidence type="ECO:0000313" key="3">
    <source>
        <dbReference type="Proteomes" id="UP000324832"/>
    </source>
</evidence>
<accession>A0A5E4Q4R4</accession>
<reference evidence="2 3" key="1">
    <citation type="submission" date="2017-07" db="EMBL/GenBank/DDBJ databases">
        <authorList>
            <person name="Talla V."/>
            <person name="Backstrom N."/>
        </authorList>
    </citation>
    <scope>NUCLEOTIDE SEQUENCE [LARGE SCALE GENOMIC DNA]</scope>
</reference>